<protein>
    <submittedName>
        <fullName evidence="1">Competence protein ComFB</fullName>
    </submittedName>
</protein>
<accession>A0A1H8DKL8</accession>
<dbReference type="AlphaFoldDB" id="A0A1H8DKL8"/>
<name>A0A1H8DKL8_9FIRM</name>
<dbReference type="RefSeq" id="WP_092755989.1">
    <property type="nucleotide sequence ID" value="NZ_FOCG01000003.1"/>
</dbReference>
<organism evidence="1 2">
    <name type="scientific">Hydrogenoanaerobacterium saccharovorans</name>
    <dbReference type="NCBI Taxonomy" id="474960"/>
    <lineage>
        <taxon>Bacteria</taxon>
        <taxon>Bacillati</taxon>
        <taxon>Bacillota</taxon>
        <taxon>Clostridia</taxon>
        <taxon>Eubacteriales</taxon>
        <taxon>Oscillospiraceae</taxon>
        <taxon>Hydrogenoanaerobacterium</taxon>
    </lineage>
</organism>
<gene>
    <name evidence="1" type="ORF">SAMN05216180_2664</name>
</gene>
<evidence type="ECO:0000313" key="1">
    <source>
        <dbReference type="EMBL" id="SEN07862.1"/>
    </source>
</evidence>
<dbReference type="STRING" id="474960.SAMN05216180_2664"/>
<dbReference type="EMBL" id="FOCG01000003">
    <property type="protein sequence ID" value="SEN07862.1"/>
    <property type="molecule type" value="Genomic_DNA"/>
</dbReference>
<reference evidence="1 2" key="1">
    <citation type="submission" date="2016-10" db="EMBL/GenBank/DDBJ databases">
        <authorList>
            <person name="de Groot N.N."/>
        </authorList>
    </citation>
    <scope>NUCLEOTIDE SEQUENCE [LARGE SCALE GENOMIC DNA]</scope>
    <source>
        <strain evidence="1 2">CGMCC 1.5070</strain>
    </source>
</reference>
<dbReference type="Pfam" id="PF10719">
    <property type="entry name" value="ComFB"/>
    <property type="match status" value="1"/>
</dbReference>
<proteinExistence type="predicted"/>
<sequence length="86" mass="10107">MKPYNLMETVVTQKLDQMIDTLGCCKCEQCRWDIVCYVLNRIPPKYVITHEGELFSKLDTVNVQYEMDIVTLLTQAARMIQKNPRH</sequence>
<dbReference type="InterPro" id="IPR019657">
    <property type="entry name" value="ComFB"/>
</dbReference>
<dbReference type="Proteomes" id="UP000199158">
    <property type="component" value="Unassembled WGS sequence"/>
</dbReference>
<keyword evidence="2" id="KW-1185">Reference proteome</keyword>
<evidence type="ECO:0000313" key="2">
    <source>
        <dbReference type="Proteomes" id="UP000199158"/>
    </source>
</evidence>
<dbReference type="OrthoDB" id="5616024at2"/>